<dbReference type="NCBIfam" id="NF047509">
    <property type="entry name" value="Rv3131_FMN_oxido"/>
    <property type="match status" value="1"/>
</dbReference>
<evidence type="ECO:0000313" key="1">
    <source>
        <dbReference type="EMBL" id="MFD1509485.1"/>
    </source>
</evidence>
<sequence>MPLSRRQTLALLGGGVITAAAAATGWHITRPLQSALVPWAQAGGYDDPRLFALSYAILAPNPHNRQPWLVELVAEDQVILHVDRDRLLPHTDPYSRQITIGLGCFLEVMRMVALERGLTVDIDPFPEGGDAQALDARPVAHCTFRPTDAAPDPLFAQVPHRRTLKDPFDMARPVAASTLEQVAAAAQAGSMVGHTADPAQVAELRRLSHDALRIEIETPHTYRESVDLFRIGRREVDAQPDGIDFAGPMFEALHLMGLFNRDVALDSSSMSYQQGLAAVLENTDTAMAHIWQVTRTNTRADQIAAGRDWLRLNLAATAQGLGLQPLSQALQEYPEMAGHYAEIHQRLAPDGGTVQMFARAGYGRAVPQSPRWPLEDRLIDPTG</sequence>
<reference evidence="2" key="1">
    <citation type="journal article" date="2019" name="Int. J. Syst. Evol. Microbiol.">
        <title>The Global Catalogue of Microorganisms (GCM) 10K type strain sequencing project: providing services to taxonomists for standard genome sequencing and annotation.</title>
        <authorList>
            <consortium name="The Broad Institute Genomics Platform"/>
            <consortium name="The Broad Institute Genome Sequencing Center for Infectious Disease"/>
            <person name="Wu L."/>
            <person name="Ma J."/>
        </authorList>
    </citation>
    <scope>NUCLEOTIDE SEQUENCE [LARGE SCALE GENOMIC DNA]</scope>
    <source>
        <strain evidence="2">CGMCC 1.12477</strain>
    </source>
</reference>
<proteinExistence type="predicted"/>
<dbReference type="RefSeq" id="WP_379914691.1">
    <property type="nucleotide sequence ID" value="NZ_JBHUDD010000052.1"/>
</dbReference>
<dbReference type="Proteomes" id="UP001597186">
    <property type="component" value="Unassembled WGS sequence"/>
</dbReference>
<dbReference type="InterPro" id="IPR000415">
    <property type="entry name" value="Nitroreductase-like"/>
</dbReference>
<dbReference type="EMBL" id="JBHUDD010000052">
    <property type="protein sequence ID" value="MFD1509485.1"/>
    <property type="molecule type" value="Genomic_DNA"/>
</dbReference>
<dbReference type="InterPro" id="IPR006311">
    <property type="entry name" value="TAT_signal"/>
</dbReference>
<protein>
    <submittedName>
        <fullName evidence="1">Acg family FMN-binding oxidoreductase</fullName>
    </submittedName>
</protein>
<dbReference type="SUPFAM" id="SSF55469">
    <property type="entry name" value="FMN-dependent nitroreductase-like"/>
    <property type="match status" value="1"/>
</dbReference>
<dbReference type="PROSITE" id="PS51318">
    <property type="entry name" value="TAT"/>
    <property type="match status" value="1"/>
</dbReference>
<accession>A0ABW4EF82</accession>
<evidence type="ECO:0000313" key="2">
    <source>
        <dbReference type="Proteomes" id="UP001597186"/>
    </source>
</evidence>
<keyword evidence="2" id="KW-1185">Reference proteome</keyword>
<dbReference type="Gene3D" id="3.40.109.10">
    <property type="entry name" value="NADH Oxidase"/>
    <property type="match status" value="1"/>
</dbReference>
<name>A0ABW4EF82_9RHOB</name>
<organism evidence="1 2">
    <name type="scientific">Lacimonas salitolerans</name>
    <dbReference type="NCBI Taxonomy" id="1323750"/>
    <lineage>
        <taxon>Bacteria</taxon>
        <taxon>Pseudomonadati</taxon>
        <taxon>Pseudomonadota</taxon>
        <taxon>Alphaproteobacteria</taxon>
        <taxon>Rhodobacterales</taxon>
        <taxon>Paracoccaceae</taxon>
        <taxon>Lacimonas</taxon>
    </lineage>
</organism>
<comment type="caution">
    <text evidence="1">The sequence shown here is derived from an EMBL/GenBank/DDBJ whole genome shotgun (WGS) entry which is preliminary data.</text>
</comment>
<gene>
    <name evidence="1" type="ORF">ACFTOW_08735</name>
</gene>